<dbReference type="Proteomes" id="UP001143856">
    <property type="component" value="Unassembled WGS sequence"/>
</dbReference>
<gene>
    <name evidence="1" type="ORF">NUW58_g5875</name>
</gene>
<dbReference type="EMBL" id="JAPDGR010001225">
    <property type="protein sequence ID" value="KAJ2984791.1"/>
    <property type="molecule type" value="Genomic_DNA"/>
</dbReference>
<keyword evidence="2" id="KW-1185">Reference proteome</keyword>
<sequence length="256" mass="29132">MSSPIFVAPTMALASNFPELDPIALLQLVEAPIVCMAFHVFREQFWDEFTTNEPAEIDIDEISEAVAGFEEKPEGNRSIGLFGAGMIAGRSEDEHPITIFMCRLYAWASQESISLPIQVYLKDAGLRANILWGILGICISLHINGEFPAPPETSLPAEEESDDVEKKIRAFPVTYDPCWLPIWEEWRMRHEILKEQANDLVHAYAAQVADGFANRGKYSEVAQMQKWLDIPGCPRVYKSVYFYRFGVKHIIHYNEY</sequence>
<accession>A0ACC1P0R6</accession>
<protein>
    <submittedName>
        <fullName evidence="1">Uncharacterized protein</fullName>
    </submittedName>
</protein>
<evidence type="ECO:0000313" key="1">
    <source>
        <dbReference type="EMBL" id="KAJ2984791.1"/>
    </source>
</evidence>
<comment type="caution">
    <text evidence="1">The sequence shown here is derived from an EMBL/GenBank/DDBJ whole genome shotgun (WGS) entry which is preliminary data.</text>
</comment>
<organism evidence="1 2">
    <name type="scientific">Xylaria curta</name>
    <dbReference type="NCBI Taxonomy" id="42375"/>
    <lineage>
        <taxon>Eukaryota</taxon>
        <taxon>Fungi</taxon>
        <taxon>Dikarya</taxon>
        <taxon>Ascomycota</taxon>
        <taxon>Pezizomycotina</taxon>
        <taxon>Sordariomycetes</taxon>
        <taxon>Xylariomycetidae</taxon>
        <taxon>Xylariales</taxon>
        <taxon>Xylariaceae</taxon>
        <taxon>Xylaria</taxon>
    </lineage>
</organism>
<name>A0ACC1P0R6_9PEZI</name>
<evidence type="ECO:0000313" key="2">
    <source>
        <dbReference type="Proteomes" id="UP001143856"/>
    </source>
</evidence>
<reference evidence="1" key="1">
    <citation type="submission" date="2022-10" db="EMBL/GenBank/DDBJ databases">
        <title>Genome Sequence of Xylaria curta.</title>
        <authorList>
            <person name="Buettner E."/>
        </authorList>
    </citation>
    <scope>NUCLEOTIDE SEQUENCE</scope>
    <source>
        <strain evidence="1">Babe10</strain>
    </source>
</reference>
<proteinExistence type="predicted"/>